<protein>
    <submittedName>
        <fullName evidence="7">Site-specific integrase</fullName>
    </submittedName>
</protein>
<keyword evidence="4" id="KW-0233">DNA recombination</keyword>
<keyword evidence="2" id="KW-0229">DNA integration</keyword>
<dbReference type="Gene3D" id="1.10.150.130">
    <property type="match status" value="1"/>
</dbReference>
<evidence type="ECO:0000256" key="4">
    <source>
        <dbReference type="ARBA" id="ARBA00023172"/>
    </source>
</evidence>
<comment type="similarity">
    <text evidence="1">Belongs to the 'phage' integrase family.</text>
</comment>
<dbReference type="InterPro" id="IPR010998">
    <property type="entry name" value="Integrase_recombinase_N"/>
</dbReference>
<gene>
    <name evidence="7" type="ORF">JIP62_04305</name>
</gene>
<dbReference type="InterPro" id="IPR013762">
    <property type="entry name" value="Integrase-like_cat_sf"/>
</dbReference>
<dbReference type="Proteomes" id="UP000595448">
    <property type="component" value="Chromosome"/>
</dbReference>
<dbReference type="EMBL" id="CP067977">
    <property type="protein sequence ID" value="QQQ19333.1"/>
    <property type="molecule type" value="Genomic_DNA"/>
</dbReference>
<evidence type="ECO:0000313" key="7">
    <source>
        <dbReference type="EMBL" id="QQQ19333.1"/>
    </source>
</evidence>
<proteinExistence type="inferred from homology"/>
<dbReference type="CDD" id="cd01184">
    <property type="entry name" value="INT_C_like_1"/>
    <property type="match status" value="1"/>
</dbReference>
<dbReference type="SUPFAM" id="SSF56349">
    <property type="entry name" value="DNA breaking-rejoining enzymes"/>
    <property type="match status" value="1"/>
</dbReference>
<evidence type="ECO:0000313" key="8">
    <source>
        <dbReference type="Proteomes" id="UP000595448"/>
    </source>
</evidence>
<evidence type="ECO:0000259" key="6">
    <source>
        <dbReference type="PROSITE" id="PS51900"/>
    </source>
</evidence>
<accession>A0ABX7BRH3</accession>
<name>A0ABX7BRH3_9CAUL</name>
<dbReference type="PANTHER" id="PTHR30349">
    <property type="entry name" value="PHAGE INTEGRASE-RELATED"/>
    <property type="match status" value="1"/>
</dbReference>
<dbReference type="PROSITE" id="PS51900">
    <property type="entry name" value="CB"/>
    <property type="match status" value="1"/>
</dbReference>
<reference evidence="7 8" key="1">
    <citation type="submission" date="2021-01" db="EMBL/GenBank/DDBJ databases">
        <title>Brevundimonas vitis sp. nov., an bacterium isolated from grape (Vitis vinifera).</title>
        <authorList>
            <person name="Jiang L."/>
            <person name="Lee J."/>
        </authorList>
    </citation>
    <scope>NUCLEOTIDE SEQUENCE [LARGE SCALE GENOMIC DNA]</scope>
    <source>
        <strain evidence="7 8">GRTSA-9</strain>
    </source>
</reference>
<dbReference type="PANTHER" id="PTHR30349:SF41">
    <property type="entry name" value="INTEGRASE_RECOMBINASE PROTEIN MJ0367-RELATED"/>
    <property type="match status" value="1"/>
</dbReference>
<evidence type="ECO:0000256" key="2">
    <source>
        <dbReference type="ARBA" id="ARBA00022908"/>
    </source>
</evidence>
<keyword evidence="3 5" id="KW-0238">DNA-binding</keyword>
<keyword evidence="8" id="KW-1185">Reference proteome</keyword>
<organism evidence="7 8">
    <name type="scientific">Brevundimonas vitisensis</name>
    <dbReference type="NCBI Taxonomy" id="2800818"/>
    <lineage>
        <taxon>Bacteria</taxon>
        <taxon>Pseudomonadati</taxon>
        <taxon>Pseudomonadota</taxon>
        <taxon>Alphaproteobacteria</taxon>
        <taxon>Caulobacterales</taxon>
        <taxon>Caulobacteraceae</taxon>
        <taxon>Brevundimonas</taxon>
    </lineage>
</organism>
<dbReference type="Gene3D" id="1.10.443.10">
    <property type="entry name" value="Intergrase catalytic core"/>
    <property type="match status" value="1"/>
</dbReference>
<dbReference type="InterPro" id="IPR044068">
    <property type="entry name" value="CB"/>
</dbReference>
<feature type="domain" description="Core-binding (CB)" evidence="6">
    <location>
        <begin position="263"/>
        <end position="365"/>
    </location>
</feature>
<dbReference type="RefSeq" id="WP_201103684.1">
    <property type="nucleotide sequence ID" value="NZ_CP067977.1"/>
</dbReference>
<evidence type="ECO:0000256" key="3">
    <source>
        <dbReference type="ARBA" id="ARBA00023125"/>
    </source>
</evidence>
<evidence type="ECO:0000256" key="5">
    <source>
        <dbReference type="PROSITE-ProRule" id="PRU01248"/>
    </source>
</evidence>
<dbReference type="InterPro" id="IPR011010">
    <property type="entry name" value="DNA_brk_join_enz"/>
</dbReference>
<dbReference type="InterPro" id="IPR050090">
    <property type="entry name" value="Tyrosine_recombinase_XerCD"/>
</dbReference>
<sequence>MSSASFRAKRNGVSAPKNGLTRNVRLIVPADVQTIALGLPETDARLALLVHEDGRPKGALIKTTRRRNAEEADGIGEALRREWKAVFASLRAEHKPGGVSQARERIDAWRTEEVATALGFDVEISLLEYKARAEALASPAAGVEHGGLVWAERYFGERPEASRGPAMPPETFMLLDRLQVIETSPEAWRDIDGFDTVLNAVLGARWAATTRTIVRPYFAKAWMEVVRAQEQERRYAATLLELAHRPDIVVPRHPTHVPRPGDKRLDELLAAYLAAKGENKDYRAPMRALKEFFGEKKPIRAIGRQDARAFLAFIQTVPSNATKKFPGKTLAEAAEARIKTGDPAVSVTTVRTYMNHVSMIWNWALAENEAWLDKNPFEGLMPQAAPKVQREGFTDEELIKLFAALAPHKAEDHSLFWVTALSLNGARISELLQLRTHEVREHDGVHFLDFGEFDDQGLRIGQAQYKNQRSIRPAPIHPLVIEAGFLNLVERRKAAGEAQLFPKVKPRVVGQKVDWSHYHSKRINKIIDDHVSDAPKLVAHSFRHMLRERALDLDISPEIIDAIGGWAPKTVAAKYGVKRIGMLHRNLARIKFGALKL</sequence>
<evidence type="ECO:0000256" key="1">
    <source>
        <dbReference type="ARBA" id="ARBA00008857"/>
    </source>
</evidence>